<evidence type="ECO:0000313" key="6">
    <source>
        <dbReference type="EMBL" id="UNI23883.1"/>
    </source>
</evidence>
<feature type="region of interest" description="Disordered" evidence="4">
    <location>
        <begin position="286"/>
        <end position="321"/>
    </location>
</feature>
<dbReference type="PANTHER" id="PTHR45856:SF11">
    <property type="entry name" value="FUNGAL LIPASE-LIKE DOMAIN-CONTAINING PROTEIN"/>
    <property type="match status" value="1"/>
</dbReference>
<dbReference type="AlphaFoldDB" id="A0A9Q8VFR4"/>
<dbReference type="OrthoDB" id="426718at2759"/>
<evidence type="ECO:0000259" key="5">
    <source>
        <dbReference type="Pfam" id="PF01764"/>
    </source>
</evidence>
<protein>
    <recommendedName>
        <fullName evidence="5">Fungal lipase-type domain-containing protein</fullName>
    </recommendedName>
</protein>
<feature type="region of interest" description="Disordered" evidence="4">
    <location>
        <begin position="94"/>
        <end position="131"/>
    </location>
</feature>
<evidence type="ECO:0000256" key="2">
    <source>
        <dbReference type="ARBA" id="ARBA00047591"/>
    </source>
</evidence>
<dbReference type="GO" id="GO:0006629">
    <property type="term" value="P:lipid metabolic process"/>
    <property type="evidence" value="ECO:0007669"/>
    <property type="project" value="InterPro"/>
</dbReference>
<dbReference type="GeneID" id="72071620"/>
<dbReference type="Proteomes" id="UP000829364">
    <property type="component" value="Chromosome 10"/>
</dbReference>
<name>A0A9Q8VFR4_9HYPO</name>
<sequence>MGMLRNFVKVMSLRVHAALAPLSTPLRTARGGGSGGSGGIFPEVNGEVASLDFPYLQDIYTFAAYSHAAYCPHNWDGLLGNPVCQAASAITTASQLHEGRHHDDSSSNSSNDSNSTTASANHPGTGARASPEARLLRTGCAIYGSSQTIAELTEEHDIAGNVVVNHAQRLLVVTFRGTSRAWEWMRDLQAAQDNAPELRCGGDCRVHSGFRAAFLNVRGPLNETLEACLREHPAYRVVVTGHSYGGAVATLVGAYLRFVAGVEADIFTYGAPRVGNVVFAERVSSGMTSGAREGPSSTRSRMRKMKGRQDSMDQENEKAKGCGPITARVTNRQDIVTAQPPMYMWLPFGPVEYAHTTPEYWFERGFGELSSSSSSAATVGDDGPEERRQQKQKQQRRRLPLDGLRVCRGVQHVGCSAQFSFLNLLTLAQRIADHGGYHVLSAPCPADKGRRDRLIEDVLPTVKEVMRWQWGNKLNKLNKWNRGKGNGGRARGGRRRS</sequence>
<feature type="compositionally biased region" description="Basic and acidic residues" evidence="4">
    <location>
        <begin position="307"/>
        <end position="320"/>
    </location>
</feature>
<proteinExistence type="inferred from homology"/>
<dbReference type="EMBL" id="CP086363">
    <property type="protein sequence ID" value="UNI23883.1"/>
    <property type="molecule type" value="Genomic_DNA"/>
</dbReference>
<dbReference type="PANTHER" id="PTHR45856">
    <property type="entry name" value="ALPHA/BETA-HYDROLASES SUPERFAMILY PROTEIN"/>
    <property type="match status" value="1"/>
</dbReference>
<comment type="similarity">
    <text evidence="1">Belongs to the AB hydrolase superfamily. Lipase family. Class 3 subfamily.</text>
</comment>
<evidence type="ECO:0000256" key="4">
    <source>
        <dbReference type="SAM" id="MobiDB-lite"/>
    </source>
</evidence>
<dbReference type="Pfam" id="PF01764">
    <property type="entry name" value="Lipase_3"/>
    <property type="match status" value="1"/>
</dbReference>
<feature type="compositionally biased region" description="Low complexity" evidence="4">
    <location>
        <begin position="106"/>
        <end position="121"/>
    </location>
</feature>
<dbReference type="SUPFAM" id="SSF53474">
    <property type="entry name" value="alpha/beta-Hydrolases"/>
    <property type="match status" value="1"/>
</dbReference>
<accession>A0A9Q8VFR4</accession>
<dbReference type="Gene3D" id="3.40.50.1820">
    <property type="entry name" value="alpha/beta hydrolase"/>
    <property type="match status" value="1"/>
</dbReference>
<comment type="catalytic activity">
    <reaction evidence="2">
        <text>a diacylglycerol + H2O = a monoacylglycerol + a fatty acid + H(+)</text>
        <dbReference type="Rhea" id="RHEA:32731"/>
        <dbReference type="ChEBI" id="CHEBI:15377"/>
        <dbReference type="ChEBI" id="CHEBI:15378"/>
        <dbReference type="ChEBI" id="CHEBI:17408"/>
        <dbReference type="ChEBI" id="CHEBI:18035"/>
        <dbReference type="ChEBI" id="CHEBI:28868"/>
    </reaction>
</comment>
<organism evidence="6 7">
    <name type="scientific">Purpureocillium takamizusanense</name>
    <dbReference type="NCBI Taxonomy" id="2060973"/>
    <lineage>
        <taxon>Eukaryota</taxon>
        <taxon>Fungi</taxon>
        <taxon>Dikarya</taxon>
        <taxon>Ascomycota</taxon>
        <taxon>Pezizomycotina</taxon>
        <taxon>Sordariomycetes</taxon>
        <taxon>Hypocreomycetidae</taxon>
        <taxon>Hypocreales</taxon>
        <taxon>Ophiocordycipitaceae</taxon>
        <taxon>Purpureocillium</taxon>
    </lineage>
</organism>
<gene>
    <name evidence="6" type="ORF">JDV02_009675</name>
</gene>
<evidence type="ECO:0000313" key="7">
    <source>
        <dbReference type="Proteomes" id="UP000829364"/>
    </source>
</evidence>
<dbReference type="CDD" id="cd00519">
    <property type="entry name" value="Lipase_3"/>
    <property type="match status" value="1"/>
</dbReference>
<dbReference type="RefSeq" id="XP_047847364.1">
    <property type="nucleotide sequence ID" value="XM_047991352.1"/>
</dbReference>
<feature type="domain" description="Fungal lipase-type" evidence="5">
    <location>
        <begin position="172"/>
        <end position="342"/>
    </location>
</feature>
<evidence type="ECO:0000256" key="3">
    <source>
        <dbReference type="ARBA" id="ARBA00048461"/>
    </source>
</evidence>
<keyword evidence="7" id="KW-1185">Reference proteome</keyword>
<reference evidence="6" key="1">
    <citation type="submission" date="2021-11" db="EMBL/GenBank/DDBJ databases">
        <title>Purpureocillium_takamizusanense_genome.</title>
        <authorList>
            <person name="Nguyen N.-H."/>
        </authorList>
    </citation>
    <scope>NUCLEOTIDE SEQUENCE</scope>
    <source>
        <strain evidence="6">PT3</strain>
    </source>
</reference>
<dbReference type="KEGG" id="ptkz:JDV02_009675"/>
<dbReference type="InterPro" id="IPR051218">
    <property type="entry name" value="Sec_MonoDiacylglyc_Lipase"/>
</dbReference>
<dbReference type="InterPro" id="IPR002921">
    <property type="entry name" value="Fungal_lipase-type"/>
</dbReference>
<evidence type="ECO:0000256" key="1">
    <source>
        <dbReference type="ARBA" id="ARBA00043996"/>
    </source>
</evidence>
<feature type="region of interest" description="Disordered" evidence="4">
    <location>
        <begin position="372"/>
        <end position="397"/>
    </location>
</feature>
<comment type="catalytic activity">
    <reaction evidence="3">
        <text>a monoacylglycerol + H2O = glycerol + a fatty acid + H(+)</text>
        <dbReference type="Rhea" id="RHEA:15245"/>
        <dbReference type="ChEBI" id="CHEBI:15377"/>
        <dbReference type="ChEBI" id="CHEBI:15378"/>
        <dbReference type="ChEBI" id="CHEBI:17408"/>
        <dbReference type="ChEBI" id="CHEBI:17754"/>
        <dbReference type="ChEBI" id="CHEBI:28868"/>
    </reaction>
</comment>
<dbReference type="InterPro" id="IPR029058">
    <property type="entry name" value="AB_hydrolase_fold"/>
</dbReference>